<proteinExistence type="predicted"/>
<keyword evidence="3" id="KW-1185">Reference proteome</keyword>
<organism evidence="2 3">
    <name type="scientific">Mycena alexandri</name>
    <dbReference type="NCBI Taxonomy" id="1745969"/>
    <lineage>
        <taxon>Eukaryota</taxon>
        <taxon>Fungi</taxon>
        <taxon>Dikarya</taxon>
        <taxon>Basidiomycota</taxon>
        <taxon>Agaricomycotina</taxon>
        <taxon>Agaricomycetes</taxon>
        <taxon>Agaricomycetidae</taxon>
        <taxon>Agaricales</taxon>
        <taxon>Marasmiineae</taxon>
        <taxon>Mycenaceae</taxon>
        <taxon>Mycena</taxon>
    </lineage>
</organism>
<reference evidence="2" key="1">
    <citation type="submission" date="2023-03" db="EMBL/GenBank/DDBJ databases">
        <title>Massive genome expansion in bonnet fungi (Mycena s.s.) driven by repeated elements and novel gene families across ecological guilds.</title>
        <authorList>
            <consortium name="Lawrence Berkeley National Laboratory"/>
            <person name="Harder C.B."/>
            <person name="Miyauchi S."/>
            <person name="Viragh M."/>
            <person name="Kuo A."/>
            <person name="Thoen E."/>
            <person name="Andreopoulos B."/>
            <person name="Lu D."/>
            <person name="Skrede I."/>
            <person name="Drula E."/>
            <person name="Henrissat B."/>
            <person name="Morin E."/>
            <person name="Kohler A."/>
            <person name="Barry K."/>
            <person name="LaButti K."/>
            <person name="Morin E."/>
            <person name="Salamov A."/>
            <person name="Lipzen A."/>
            <person name="Mereny Z."/>
            <person name="Hegedus B."/>
            <person name="Baldrian P."/>
            <person name="Stursova M."/>
            <person name="Weitz H."/>
            <person name="Taylor A."/>
            <person name="Grigoriev I.V."/>
            <person name="Nagy L.G."/>
            <person name="Martin F."/>
            <person name="Kauserud H."/>
        </authorList>
    </citation>
    <scope>NUCLEOTIDE SEQUENCE</scope>
    <source>
        <strain evidence="2">CBHHK200</strain>
    </source>
</reference>
<evidence type="ECO:0000256" key="1">
    <source>
        <dbReference type="SAM" id="MobiDB-lite"/>
    </source>
</evidence>
<dbReference type="EMBL" id="JARJCM010000085">
    <property type="protein sequence ID" value="KAJ7031010.1"/>
    <property type="molecule type" value="Genomic_DNA"/>
</dbReference>
<name>A0AAD6X076_9AGAR</name>
<sequence>MQSNAAESTGNRWEFWHKYIHPLPSKYGGMRRNPLGIGGSSGINISTHSQWVPLEIAGRYVDEVSDSHWSGNGCRWNTMPTTADQPVATSACITGSRGRRAPSTSADIPSTLSRFFFFFLSQTPQHLYRTRVGTRRLNHLFPYAIRWISHEIWQRPPDFIKNLPDVSENPPEGDQNPADLTENPVTAARYYPNRQILQRCTASSGGIFSGSRQILLKIRRLMVEF</sequence>
<comment type="caution">
    <text evidence="2">The sequence shown here is derived from an EMBL/GenBank/DDBJ whole genome shotgun (WGS) entry which is preliminary data.</text>
</comment>
<accession>A0AAD6X076</accession>
<evidence type="ECO:0000313" key="2">
    <source>
        <dbReference type="EMBL" id="KAJ7031010.1"/>
    </source>
</evidence>
<feature type="region of interest" description="Disordered" evidence="1">
    <location>
        <begin position="163"/>
        <end position="183"/>
    </location>
</feature>
<dbReference type="Proteomes" id="UP001218188">
    <property type="component" value="Unassembled WGS sequence"/>
</dbReference>
<dbReference type="AlphaFoldDB" id="A0AAD6X076"/>
<evidence type="ECO:0000313" key="3">
    <source>
        <dbReference type="Proteomes" id="UP001218188"/>
    </source>
</evidence>
<protein>
    <submittedName>
        <fullName evidence="2">Uncharacterized protein</fullName>
    </submittedName>
</protein>
<gene>
    <name evidence="2" type="ORF">C8F04DRAFT_1186287</name>
</gene>